<feature type="compositionally biased region" description="Polar residues" evidence="1">
    <location>
        <begin position="11"/>
        <end position="42"/>
    </location>
</feature>
<protein>
    <recommendedName>
        <fullName evidence="4">Surface layer protein A domain-containing protein</fullName>
    </recommendedName>
</protein>
<feature type="compositionally biased region" description="Low complexity" evidence="1">
    <location>
        <begin position="43"/>
        <end position="57"/>
    </location>
</feature>
<dbReference type="InterPro" id="IPR005046">
    <property type="entry name" value="DUF285"/>
</dbReference>
<dbReference type="EMBL" id="CP012559">
    <property type="protein sequence ID" value="ALB29661.1"/>
    <property type="molecule type" value="Genomic_DNA"/>
</dbReference>
<evidence type="ECO:0000313" key="3">
    <source>
        <dbReference type="Proteomes" id="UP000061546"/>
    </source>
</evidence>
<dbReference type="Gene3D" id="3.80.10.10">
    <property type="entry name" value="Ribonuclease Inhibitor"/>
    <property type="match status" value="1"/>
</dbReference>
<dbReference type="InterPro" id="IPR011889">
    <property type="entry name" value="Liste_lipo_26"/>
</dbReference>
<accession>A0A0K2LED0</accession>
<dbReference type="STRING" id="1074467.JP39_10030"/>
<dbReference type="Pfam" id="PF03382">
    <property type="entry name" value="DUF285"/>
    <property type="match status" value="2"/>
</dbReference>
<feature type="compositionally biased region" description="Polar residues" evidence="1">
    <location>
        <begin position="59"/>
        <end position="82"/>
    </location>
</feature>
<gene>
    <name evidence="2" type="ORF">JP39_10030</name>
</gene>
<evidence type="ECO:0008006" key="4">
    <source>
        <dbReference type="Google" id="ProtNLM"/>
    </source>
</evidence>
<evidence type="ECO:0000256" key="1">
    <source>
        <dbReference type="SAM" id="MobiDB-lite"/>
    </source>
</evidence>
<evidence type="ECO:0000313" key="2">
    <source>
        <dbReference type="EMBL" id="ALB29661.1"/>
    </source>
</evidence>
<dbReference type="InterPro" id="IPR032675">
    <property type="entry name" value="LRR_dom_sf"/>
</dbReference>
<feature type="region of interest" description="Disordered" evidence="1">
    <location>
        <begin position="1"/>
        <end position="82"/>
    </location>
</feature>
<name>A0A0K2LED0_9LACO</name>
<dbReference type="Proteomes" id="UP000061546">
    <property type="component" value="Chromosome"/>
</dbReference>
<dbReference type="AlphaFoldDB" id="A0A0K2LED0"/>
<proteinExistence type="predicted"/>
<sequence>MGTSGMLVQADATSDNTTQEDNVVVQGNSIQDGSTTSSNDANGSESVGSGQSSSDNGAVTKSLNGGIEQTTQNPTNKVQPENIQVTKNPVADNDNVSQDKQTKVTKFASLNEEGAPTKDSTETGAGTAPKDIVPNYNPDAVFADNTNNSPMSGTQFTIADNQIPNQIKQEGIYQSGMDGTSPYFITNDTHTLYLLDGTLDKVYTEELLTNDDLMLNHIFKVDTSLAKKVYFPTDSSNFFSGITYASTMGNTHVLEMDLSKADTSNVTDMSYMFNNASVQALDLSSFDTSNVTNMSYMFENLNTMSVPNSNDIEAPCVLDVSSFNGNGLTGSDVVDGMFEDTNVTTINMPHFTINSDGVENAYYMFNGVVTDKVSIPNFDGSKIKNWDYIFSGANINNLDISNWNMTGNSKYSEFFSEANIKEVVLGPKDKFVWDESIPTVGTDVTDDSKWISIEKNGLVDNPETALMFSAYPQVQNDGLSKYYDGTGKTGVRAFVPDIDIAKLNLNVPTMIDGKKTADTVYPDLYVKIGIPVTVDVPVKTGYTSDKKTIVATVTKDGITTDETINYKKIPTSSGTTQNIFVSNNVQTVVTYPDKGNVTLYKQEGQEFVPITDRVVEADSGWYTDQVANVGSEKSDIQYYRIATNEWVKASQAYVYKANKIIIRTTPGAAKQLIHAEGTNVTDRALSSDTEWYSDLTAVLGDSEYYRVATNEFVNKADVTVIKDI</sequence>
<dbReference type="KEGG" id="lhi:JP39_10030"/>
<reference evidence="2 3" key="1">
    <citation type="submission" date="2015-08" db="EMBL/GenBank/DDBJ databases">
        <title>Genomic sequence of Lactobacillus heilongjiangensis DSM 28069, isolated from Chinese traditional pickle.</title>
        <authorList>
            <person name="Jiang X."/>
            <person name="Zheng B."/>
            <person name="Cheng H."/>
        </authorList>
    </citation>
    <scope>NUCLEOTIDE SEQUENCE [LARGE SCALE GENOMIC DNA]</scope>
    <source>
        <strain evidence="2 3">DSM 28069</strain>
    </source>
</reference>
<feature type="region of interest" description="Disordered" evidence="1">
    <location>
        <begin position="107"/>
        <end position="135"/>
    </location>
</feature>
<keyword evidence="3" id="KW-1185">Reference proteome</keyword>
<dbReference type="NCBIfam" id="TIGR02167">
    <property type="entry name" value="Liste_lipo_26"/>
    <property type="match status" value="2"/>
</dbReference>
<organism evidence="2 3">
    <name type="scientific">Companilactobacillus heilongjiangensis</name>
    <dbReference type="NCBI Taxonomy" id="1074467"/>
    <lineage>
        <taxon>Bacteria</taxon>
        <taxon>Bacillati</taxon>
        <taxon>Bacillota</taxon>
        <taxon>Bacilli</taxon>
        <taxon>Lactobacillales</taxon>
        <taxon>Lactobacillaceae</taxon>
        <taxon>Companilactobacillus</taxon>
    </lineage>
</organism>